<reference evidence="1 2" key="1">
    <citation type="submission" date="2018-12" db="EMBL/GenBank/DDBJ databases">
        <authorList>
            <consortium name="Pathogen Informatics"/>
        </authorList>
    </citation>
    <scope>NUCLEOTIDE SEQUENCE [LARGE SCALE GENOMIC DNA]</scope>
    <source>
        <strain evidence="1 2">NCTC13098</strain>
    </source>
</reference>
<protein>
    <submittedName>
        <fullName evidence="1">Protein of uncharacterized function (DUF1482)</fullName>
    </submittedName>
</protein>
<evidence type="ECO:0000313" key="1">
    <source>
        <dbReference type="EMBL" id="VDR28585.1"/>
    </source>
</evidence>
<evidence type="ECO:0000313" key="2">
    <source>
        <dbReference type="Proteomes" id="UP000274346"/>
    </source>
</evidence>
<proteinExistence type="predicted"/>
<sequence>MSTLFALVISVCALTGECSDVLIGVYDTEKICTDAATEQHVNGQCLPYKQAFAAADDQQPAVSF</sequence>
<dbReference type="EMBL" id="LR131271">
    <property type="protein sequence ID" value="VDR28585.1"/>
    <property type="molecule type" value="Genomic_DNA"/>
</dbReference>
<name>A0A3P8KHD0_RAOTE</name>
<dbReference type="KEGG" id="rtg:NCTC13098_04969"/>
<accession>A0A3P8KHD0</accession>
<dbReference type="Proteomes" id="UP000274346">
    <property type="component" value="Chromosome"/>
</dbReference>
<dbReference type="AlphaFoldDB" id="A0A3P8KHD0"/>
<gene>
    <name evidence="1" type="ORF">NCTC13098_04969</name>
</gene>
<dbReference type="InterPro" id="IPR009954">
    <property type="entry name" value="DUF1482"/>
</dbReference>
<dbReference type="Pfam" id="PF07358">
    <property type="entry name" value="DUF1482"/>
    <property type="match status" value="1"/>
</dbReference>
<organism evidence="1 2">
    <name type="scientific">Raoultella terrigena</name>
    <name type="common">Klebsiella terrigena</name>
    <dbReference type="NCBI Taxonomy" id="577"/>
    <lineage>
        <taxon>Bacteria</taxon>
        <taxon>Pseudomonadati</taxon>
        <taxon>Pseudomonadota</taxon>
        <taxon>Gammaproteobacteria</taxon>
        <taxon>Enterobacterales</taxon>
        <taxon>Enterobacteriaceae</taxon>
        <taxon>Klebsiella/Raoultella group</taxon>
        <taxon>Raoultella</taxon>
    </lineage>
</organism>